<dbReference type="AlphaFoldDB" id="A0A0E9UIG2"/>
<evidence type="ECO:0000313" key="1">
    <source>
        <dbReference type="EMBL" id="JAH65050.1"/>
    </source>
</evidence>
<accession>A0A0E9UIG2</accession>
<reference evidence="1" key="1">
    <citation type="submission" date="2014-11" db="EMBL/GenBank/DDBJ databases">
        <authorList>
            <person name="Amaro Gonzalez C."/>
        </authorList>
    </citation>
    <scope>NUCLEOTIDE SEQUENCE</scope>
</reference>
<sequence>MHADTKGDIPAHRLACRSHCSR</sequence>
<proteinExistence type="predicted"/>
<dbReference type="EMBL" id="GBXM01043527">
    <property type="protein sequence ID" value="JAH65050.1"/>
    <property type="molecule type" value="Transcribed_RNA"/>
</dbReference>
<organism evidence="1">
    <name type="scientific">Anguilla anguilla</name>
    <name type="common">European freshwater eel</name>
    <name type="synonym">Muraena anguilla</name>
    <dbReference type="NCBI Taxonomy" id="7936"/>
    <lineage>
        <taxon>Eukaryota</taxon>
        <taxon>Metazoa</taxon>
        <taxon>Chordata</taxon>
        <taxon>Craniata</taxon>
        <taxon>Vertebrata</taxon>
        <taxon>Euteleostomi</taxon>
        <taxon>Actinopterygii</taxon>
        <taxon>Neopterygii</taxon>
        <taxon>Teleostei</taxon>
        <taxon>Anguilliformes</taxon>
        <taxon>Anguillidae</taxon>
        <taxon>Anguilla</taxon>
    </lineage>
</organism>
<name>A0A0E9UIG2_ANGAN</name>
<reference evidence="1" key="2">
    <citation type="journal article" date="2015" name="Fish Shellfish Immunol.">
        <title>Early steps in the European eel (Anguilla anguilla)-Vibrio vulnificus interaction in the gills: Role of the RtxA13 toxin.</title>
        <authorList>
            <person name="Callol A."/>
            <person name="Pajuelo D."/>
            <person name="Ebbesson L."/>
            <person name="Teles M."/>
            <person name="MacKenzie S."/>
            <person name="Amaro C."/>
        </authorList>
    </citation>
    <scope>NUCLEOTIDE SEQUENCE</scope>
</reference>
<protein>
    <submittedName>
        <fullName evidence="1">Uncharacterized protein</fullName>
    </submittedName>
</protein>